<comment type="caution">
    <text evidence="1">The sequence shown here is derived from an EMBL/GenBank/DDBJ whole genome shotgun (WGS) entry which is preliminary data.</text>
</comment>
<dbReference type="Proteomes" id="UP000601361">
    <property type="component" value="Unassembled WGS sequence"/>
</dbReference>
<name>A0ABQ1X5C5_9BACT</name>
<gene>
    <name evidence="1" type="ORF">GCM10011378_40960</name>
</gene>
<protein>
    <submittedName>
        <fullName evidence="1">Uncharacterized protein</fullName>
    </submittedName>
</protein>
<dbReference type="RefSeq" id="WP_188559726.1">
    <property type="nucleotide sequence ID" value="NZ_BMGS01000016.1"/>
</dbReference>
<sequence>MAQALYKFYKDCGRSGDLSGVFLSTPEKIEGIIGKGLYFYEVLGKHSEISFAADAKQFTLVTDAPEVIKVVAEHGLESGINPFEYLYDEEEEFDVDEDE</sequence>
<evidence type="ECO:0000313" key="1">
    <source>
        <dbReference type="EMBL" id="GGG60740.1"/>
    </source>
</evidence>
<evidence type="ECO:0000313" key="2">
    <source>
        <dbReference type="Proteomes" id="UP000601361"/>
    </source>
</evidence>
<dbReference type="EMBL" id="BMGS01000016">
    <property type="protein sequence ID" value="GGG60740.1"/>
    <property type="molecule type" value="Genomic_DNA"/>
</dbReference>
<keyword evidence="2" id="KW-1185">Reference proteome</keyword>
<reference evidence="2" key="1">
    <citation type="journal article" date="2019" name="Int. J. Syst. Evol. Microbiol.">
        <title>The Global Catalogue of Microorganisms (GCM) 10K type strain sequencing project: providing services to taxonomists for standard genome sequencing and annotation.</title>
        <authorList>
            <consortium name="The Broad Institute Genomics Platform"/>
            <consortium name="The Broad Institute Genome Sequencing Center for Infectious Disease"/>
            <person name="Wu L."/>
            <person name="Ma J."/>
        </authorList>
    </citation>
    <scope>NUCLEOTIDE SEQUENCE [LARGE SCALE GENOMIC DNA]</scope>
    <source>
        <strain evidence="2">CGMCC 1.12990</strain>
    </source>
</reference>
<accession>A0ABQ1X5C5</accession>
<organism evidence="1 2">
    <name type="scientific">Hymenobacter glacieicola</name>
    <dbReference type="NCBI Taxonomy" id="1562124"/>
    <lineage>
        <taxon>Bacteria</taxon>
        <taxon>Pseudomonadati</taxon>
        <taxon>Bacteroidota</taxon>
        <taxon>Cytophagia</taxon>
        <taxon>Cytophagales</taxon>
        <taxon>Hymenobacteraceae</taxon>
        <taxon>Hymenobacter</taxon>
    </lineage>
</organism>
<proteinExistence type="predicted"/>